<keyword evidence="2" id="KW-0813">Transport</keyword>
<dbReference type="InterPro" id="IPR020846">
    <property type="entry name" value="MFS_dom"/>
</dbReference>
<dbReference type="EMBL" id="CP130612">
    <property type="protein sequence ID" value="WKW11424.1"/>
    <property type="molecule type" value="Genomic_DNA"/>
</dbReference>
<dbReference type="PROSITE" id="PS50850">
    <property type="entry name" value="MFS"/>
    <property type="match status" value="1"/>
</dbReference>
<feature type="transmembrane region" description="Helical" evidence="6">
    <location>
        <begin position="400"/>
        <end position="417"/>
    </location>
</feature>
<sequence length="432" mass="47010">MTLPPQAIPRRAVWSWILYDLANTIFSMGVVSLYFSLWVREQVGADRADTVYGIITAVSMGIIFVISPLLGAMTDRAPRRMPFLVVSTIVCVGLTASLARSGYWVTMLAFVLANAAYQAGLQFYDALLPEVTTEENRGRISGIGVGIGYLGSFVAVGLGFLPQSEEKPFVFTAIAVSFLLFSIPCFLWVKERGNPNPRPVLSLAMIRESTAETLRTLRGGKEYPGLIRFLVGRVFYTDAINTVINIMMLYTVNVVVASGQSEEGGERTALLVMFVAISFAVVGGFVWGQLVDRRGPKRTLDYVLWLWVATFAMAAAVGLLGLPWQTLFVVASMAGVSLGGIWSADRPLMLRLTPPDRIGEFYGLYGMVGRFSAIIGPMIWAFVAWLCIGQLGMTPIRGQGIGVLVLLGFIFVARAILGPVRDDLRPGARGAP</sequence>
<evidence type="ECO:0000256" key="6">
    <source>
        <dbReference type="SAM" id="Phobius"/>
    </source>
</evidence>
<evidence type="ECO:0000313" key="8">
    <source>
        <dbReference type="EMBL" id="WKW11424.1"/>
    </source>
</evidence>
<dbReference type="Pfam" id="PF11700">
    <property type="entry name" value="ATG22"/>
    <property type="match status" value="1"/>
</dbReference>
<dbReference type="InterPro" id="IPR036259">
    <property type="entry name" value="MFS_trans_sf"/>
</dbReference>
<keyword evidence="4 6" id="KW-1133">Transmembrane helix</keyword>
<evidence type="ECO:0000256" key="2">
    <source>
        <dbReference type="ARBA" id="ARBA00022448"/>
    </source>
</evidence>
<accession>A0AA49JSY4</accession>
<proteinExistence type="predicted"/>
<name>A0AA49JSY4_9BACT</name>
<feature type="transmembrane region" description="Helical" evidence="6">
    <location>
        <begin position="140"/>
        <end position="161"/>
    </location>
</feature>
<gene>
    <name evidence="8" type="ORF">Strain138_000674</name>
</gene>
<dbReference type="SUPFAM" id="SSF103473">
    <property type="entry name" value="MFS general substrate transporter"/>
    <property type="match status" value="1"/>
</dbReference>
<evidence type="ECO:0000259" key="7">
    <source>
        <dbReference type="PROSITE" id="PS50850"/>
    </source>
</evidence>
<feature type="transmembrane region" description="Helical" evidence="6">
    <location>
        <begin position="51"/>
        <end position="71"/>
    </location>
</feature>
<evidence type="ECO:0000256" key="1">
    <source>
        <dbReference type="ARBA" id="ARBA00004127"/>
    </source>
</evidence>
<dbReference type="GO" id="GO:0012505">
    <property type="term" value="C:endomembrane system"/>
    <property type="evidence" value="ECO:0007669"/>
    <property type="project" value="UniProtKB-SubCell"/>
</dbReference>
<feature type="transmembrane region" description="Helical" evidence="6">
    <location>
        <begin position="239"/>
        <end position="257"/>
    </location>
</feature>
<feature type="transmembrane region" description="Helical" evidence="6">
    <location>
        <begin position="269"/>
        <end position="290"/>
    </location>
</feature>
<keyword evidence="3 6" id="KW-0812">Transmembrane</keyword>
<feature type="transmembrane region" description="Helical" evidence="6">
    <location>
        <begin position="12"/>
        <end position="39"/>
    </location>
</feature>
<dbReference type="PANTHER" id="PTHR23519">
    <property type="entry name" value="AUTOPHAGY-RELATED PROTEIN 22"/>
    <property type="match status" value="1"/>
</dbReference>
<dbReference type="Gene3D" id="1.20.1250.20">
    <property type="entry name" value="MFS general substrate transporter like domains"/>
    <property type="match status" value="2"/>
</dbReference>
<dbReference type="GO" id="GO:0022857">
    <property type="term" value="F:transmembrane transporter activity"/>
    <property type="evidence" value="ECO:0007669"/>
    <property type="project" value="InterPro"/>
</dbReference>
<feature type="transmembrane region" description="Helical" evidence="6">
    <location>
        <begin position="327"/>
        <end position="344"/>
    </location>
</feature>
<protein>
    <submittedName>
        <fullName evidence="8">MFS transporter</fullName>
    </submittedName>
</protein>
<dbReference type="PANTHER" id="PTHR23519:SF1">
    <property type="entry name" value="AUTOPHAGY-RELATED PROTEIN 22"/>
    <property type="match status" value="1"/>
</dbReference>
<dbReference type="InterPro" id="IPR024671">
    <property type="entry name" value="Atg22-like"/>
</dbReference>
<dbReference type="AlphaFoldDB" id="A0AA49JSY4"/>
<dbReference type="InterPro" id="IPR050495">
    <property type="entry name" value="ATG22/LtaA_families"/>
</dbReference>
<evidence type="ECO:0000256" key="5">
    <source>
        <dbReference type="ARBA" id="ARBA00023136"/>
    </source>
</evidence>
<evidence type="ECO:0000256" key="3">
    <source>
        <dbReference type="ARBA" id="ARBA00022692"/>
    </source>
</evidence>
<reference evidence="8" key="1">
    <citation type="submission" date="2023-07" db="EMBL/GenBank/DDBJ databases">
        <authorList>
            <person name="Haufschild T."/>
            <person name="Kallscheuer N."/>
            <person name="Hammer J."/>
            <person name="Kohn T."/>
            <person name="Kabuu M."/>
            <person name="Jogler M."/>
            <person name="Wohfarth N."/>
            <person name="Heuer A."/>
            <person name="Rohde M."/>
            <person name="van Teeseling M.C.F."/>
            <person name="Jogler C."/>
        </authorList>
    </citation>
    <scope>NUCLEOTIDE SEQUENCE</scope>
    <source>
        <strain evidence="8">Strain 138</strain>
    </source>
</reference>
<evidence type="ECO:0000256" key="4">
    <source>
        <dbReference type="ARBA" id="ARBA00022989"/>
    </source>
</evidence>
<organism evidence="8">
    <name type="scientific">Pseudogemmatithrix spongiicola</name>
    <dbReference type="NCBI Taxonomy" id="3062599"/>
    <lineage>
        <taxon>Bacteria</taxon>
        <taxon>Pseudomonadati</taxon>
        <taxon>Gemmatimonadota</taxon>
        <taxon>Gemmatimonadia</taxon>
        <taxon>Gemmatimonadales</taxon>
        <taxon>Gemmatimonadaceae</taxon>
        <taxon>Pseudogemmatithrix</taxon>
    </lineage>
</organism>
<feature type="transmembrane region" description="Helical" evidence="6">
    <location>
        <begin position="364"/>
        <end position="388"/>
    </location>
</feature>
<dbReference type="RefSeq" id="WP_367887122.1">
    <property type="nucleotide sequence ID" value="NZ_CP130612.1"/>
</dbReference>
<feature type="transmembrane region" description="Helical" evidence="6">
    <location>
        <begin position="168"/>
        <end position="189"/>
    </location>
</feature>
<feature type="domain" description="Major facilitator superfamily (MFS) profile" evidence="7">
    <location>
        <begin position="234"/>
        <end position="432"/>
    </location>
</feature>
<comment type="subcellular location">
    <subcellularLocation>
        <location evidence="1">Endomembrane system</location>
        <topology evidence="1">Multi-pass membrane protein</topology>
    </subcellularLocation>
</comment>
<keyword evidence="5 6" id="KW-0472">Membrane</keyword>
<feature type="transmembrane region" description="Helical" evidence="6">
    <location>
        <begin position="302"/>
        <end position="320"/>
    </location>
</feature>